<dbReference type="EMBL" id="VSRR010051252">
    <property type="protein sequence ID" value="MPC79476.1"/>
    <property type="molecule type" value="Genomic_DNA"/>
</dbReference>
<name>A0A5B7IC42_PORTR</name>
<protein>
    <submittedName>
        <fullName evidence="1">Uncharacterized protein</fullName>
    </submittedName>
</protein>
<evidence type="ECO:0000313" key="1">
    <source>
        <dbReference type="EMBL" id="MPC79476.1"/>
    </source>
</evidence>
<reference evidence="1 2" key="1">
    <citation type="submission" date="2019-05" db="EMBL/GenBank/DDBJ databases">
        <title>Another draft genome of Portunus trituberculatus and its Hox gene families provides insights of decapod evolution.</title>
        <authorList>
            <person name="Jeong J.-H."/>
            <person name="Song I."/>
            <person name="Kim S."/>
            <person name="Choi T."/>
            <person name="Kim D."/>
            <person name="Ryu S."/>
            <person name="Kim W."/>
        </authorList>
    </citation>
    <scope>NUCLEOTIDE SEQUENCE [LARGE SCALE GENOMIC DNA]</scope>
    <source>
        <tissue evidence="1">Muscle</tissue>
    </source>
</reference>
<proteinExistence type="predicted"/>
<accession>A0A5B7IC42</accession>
<dbReference type="Proteomes" id="UP000324222">
    <property type="component" value="Unassembled WGS sequence"/>
</dbReference>
<sequence>MMALPHLPHEHIPGAFQQLKDRCPPDERLATQTNYIARPWINHKHRKPESWSTFRRFLRTNNDCECEGWYNHLNSELPHDHPNMNILIPLLHQEAEKLERTVELVCQQIVHRHRRRETKSKQAAIENLWGRYSAGELSTFKFLKKCSCSKKREHAEEAG</sequence>
<dbReference type="AlphaFoldDB" id="A0A5B7IC42"/>
<organism evidence="1 2">
    <name type="scientific">Portunus trituberculatus</name>
    <name type="common">Swimming crab</name>
    <name type="synonym">Neptunus trituberculatus</name>
    <dbReference type="NCBI Taxonomy" id="210409"/>
    <lineage>
        <taxon>Eukaryota</taxon>
        <taxon>Metazoa</taxon>
        <taxon>Ecdysozoa</taxon>
        <taxon>Arthropoda</taxon>
        <taxon>Crustacea</taxon>
        <taxon>Multicrustacea</taxon>
        <taxon>Malacostraca</taxon>
        <taxon>Eumalacostraca</taxon>
        <taxon>Eucarida</taxon>
        <taxon>Decapoda</taxon>
        <taxon>Pleocyemata</taxon>
        <taxon>Brachyura</taxon>
        <taxon>Eubrachyura</taxon>
        <taxon>Portunoidea</taxon>
        <taxon>Portunidae</taxon>
        <taxon>Portuninae</taxon>
        <taxon>Portunus</taxon>
    </lineage>
</organism>
<evidence type="ECO:0000313" key="2">
    <source>
        <dbReference type="Proteomes" id="UP000324222"/>
    </source>
</evidence>
<dbReference type="OrthoDB" id="6380094at2759"/>
<keyword evidence="2" id="KW-1185">Reference proteome</keyword>
<gene>
    <name evidence="1" type="ORF">E2C01_074005</name>
</gene>
<comment type="caution">
    <text evidence="1">The sequence shown here is derived from an EMBL/GenBank/DDBJ whole genome shotgun (WGS) entry which is preliminary data.</text>
</comment>